<dbReference type="EMBL" id="FNVD01000025">
    <property type="protein sequence ID" value="SEG29246.1"/>
    <property type="molecule type" value="Genomic_DNA"/>
</dbReference>
<protein>
    <submittedName>
        <fullName evidence="1">Uncharacterized protein</fullName>
    </submittedName>
</protein>
<proteinExistence type="predicted"/>
<evidence type="ECO:0000313" key="1">
    <source>
        <dbReference type="EMBL" id="SEG29246.1"/>
    </source>
</evidence>
<dbReference type="PROSITE" id="PS51257">
    <property type="entry name" value="PROKAR_LIPOPROTEIN"/>
    <property type="match status" value="1"/>
</dbReference>
<reference evidence="1 2" key="1">
    <citation type="submission" date="2016-10" db="EMBL/GenBank/DDBJ databases">
        <authorList>
            <person name="de Groot N.N."/>
        </authorList>
    </citation>
    <scope>NUCLEOTIDE SEQUENCE [LARGE SCALE GENOMIC DNA]</scope>
    <source>
        <strain evidence="1 2">DSM 23413</strain>
    </source>
</reference>
<accession>A0A1H5Z1L9</accession>
<dbReference type="Proteomes" id="UP000236742">
    <property type="component" value="Unassembled WGS sequence"/>
</dbReference>
<organism evidence="1 2">
    <name type="scientific">Jhaorihella thermophila</name>
    <dbReference type="NCBI Taxonomy" id="488547"/>
    <lineage>
        <taxon>Bacteria</taxon>
        <taxon>Pseudomonadati</taxon>
        <taxon>Pseudomonadota</taxon>
        <taxon>Alphaproteobacteria</taxon>
        <taxon>Rhodobacterales</taxon>
        <taxon>Paracoccaceae</taxon>
        <taxon>Jhaorihella</taxon>
    </lineage>
</organism>
<sequence length="86" mass="9351">MPRNAECLRPRHAAFVLATSLLAACARGDSEVPAPLGCLPVPQYSPELQARAAEELERLPEGSAIEEMLGDYSALRQFRCSPPSNR</sequence>
<evidence type="ECO:0000313" key="2">
    <source>
        <dbReference type="Proteomes" id="UP000236742"/>
    </source>
</evidence>
<gene>
    <name evidence="1" type="ORF">SAMN05421751_12514</name>
</gene>
<name>A0A1H5Z1L9_9RHOB</name>
<dbReference type="AlphaFoldDB" id="A0A1H5Z1L9"/>
<keyword evidence="2" id="KW-1185">Reference proteome</keyword>